<proteinExistence type="predicted"/>
<comment type="caution">
    <text evidence="2">The sequence shown here is derived from an EMBL/GenBank/DDBJ whole genome shotgun (WGS) entry which is preliminary data.</text>
</comment>
<accession>A0A5B7IZF4</accession>
<evidence type="ECO:0000256" key="1">
    <source>
        <dbReference type="SAM" id="Phobius"/>
    </source>
</evidence>
<keyword evidence="1" id="KW-0472">Membrane</keyword>
<keyword evidence="3" id="KW-1185">Reference proteome</keyword>
<reference evidence="2 3" key="1">
    <citation type="submission" date="2019-05" db="EMBL/GenBank/DDBJ databases">
        <title>Another draft genome of Portunus trituberculatus and its Hox gene families provides insights of decapod evolution.</title>
        <authorList>
            <person name="Jeong J.-H."/>
            <person name="Song I."/>
            <person name="Kim S."/>
            <person name="Choi T."/>
            <person name="Kim D."/>
            <person name="Ryu S."/>
            <person name="Kim W."/>
        </authorList>
    </citation>
    <scope>NUCLEOTIDE SEQUENCE [LARGE SCALE GENOMIC DNA]</scope>
    <source>
        <tissue evidence="2">Muscle</tissue>
    </source>
</reference>
<sequence>MYDNRQFNNLRLIHSVPWSIFISILLTIW</sequence>
<dbReference type="AlphaFoldDB" id="A0A5B7IZF4"/>
<name>A0A5B7IZF4_PORTR</name>
<protein>
    <submittedName>
        <fullName evidence="2">Uncharacterized protein</fullName>
    </submittedName>
</protein>
<feature type="transmembrane region" description="Helical" evidence="1">
    <location>
        <begin position="12"/>
        <end position="28"/>
    </location>
</feature>
<organism evidence="2 3">
    <name type="scientific">Portunus trituberculatus</name>
    <name type="common">Swimming crab</name>
    <name type="synonym">Neptunus trituberculatus</name>
    <dbReference type="NCBI Taxonomy" id="210409"/>
    <lineage>
        <taxon>Eukaryota</taxon>
        <taxon>Metazoa</taxon>
        <taxon>Ecdysozoa</taxon>
        <taxon>Arthropoda</taxon>
        <taxon>Crustacea</taxon>
        <taxon>Multicrustacea</taxon>
        <taxon>Malacostraca</taxon>
        <taxon>Eumalacostraca</taxon>
        <taxon>Eucarida</taxon>
        <taxon>Decapoda</taxon>
        <taxon>Pleocyemata</taxon>
        <taxon>Brachyura</taxon>
        <taxon>Eubrachyura</taxon>
        <taxon>Portunoidea</taxon>
        <taxon>Portunidae</taxon>
        <taxon>Portuninae</taxon>
        <taxon>Portunus</taxon>
    </lineage>
</organism>
<dbReference type="EMBL" id="VSRR010075233">
    <property type="protein sequence ID" value="MPC87679.1"/>
    <property type="molecule type" value="Genomic_DNA"/>
</dbReference>
<gene>
    <name evidence="2" type="ORF">E2C01_082551</name>
</gene>
<keyword evidence="1" id="KW-0812">Transmembrane</keyword>
<keyword evidence="1" id="KW-1133">Transmembrane helix</keyword>
<evidence type="ECO:0000313" key="3">
    <source>
        <dbReference type="Proteomes" id="UP000324222"/>
    </source>
</evidence>
<evidence type="ECO:0000313" key="2">
    <source>
        <dbReference type="EMBL" id="MPC87679.1"/>
    </source>
</evidence>
<dbReference type="Proteomes" id="UP000324222">
    <property type="component" value="Unassembled WGS sequence"/>
</dbReference>